<dbReference type="InterPro" id="IPR000700">
    <property type="entry name" value="PAS-assoc_C"/>
</dbReference>
<dbReference type="InterPro" id="IPR036097">
    <property type="entry name" value="HisK_dim/P_sf"/>
</dbReference>
<keyword evidence="8" id="KW-1185">Reference proteome</keyword>
<dbReference type="InterPro" id="IPR003018">
    <property type="entry name" value="GAF"/>
</dbReference>
<dbReference type="Proteomes" id="UP000291236">
    <property type="component" value="Chromosome"/>
</dbReference>
<dbReference type="SMART" id="SM00388">
    <property type="entry name" value="HisKA"/>
    <property type="match status" value="1"/>
</dbReference>
<evidence type="ECO:0000259" key="4">
    <source>
        <dbReference type="PROSITE" id="PS50109"/>
    </source>
</evidence>
<keyword evidence="3" id="KW-0597">Phosphoprotein</keyword>
<dbReference type="Gene3D" id="3.30.565.10">
    <property type="entry name" value="Histidine kinase-like ATPase, C-terminal domain"/>
    <property type="match status" value="1"/>
</dbReference>
<dbReference type="InterPro" id="IPR003661">
    <property type="entry name" value="HisK_dim/P_dom"/>
</dbReference>
<organism evidence="7 8">
    <name type="scientific">Fluviispira sanaruensis</name>
    <dbReference type="NCBI Taxonomy" id="2493639"/>
    <lineage>
        <taxon>Bacteria</taxon>
        <taxon>Pseudomonadati</taxon>
        <taxon>Bdellovibrionota</taxon>
        <taxon>Oligoflexia</taxon>
        <taxon>Silvanigrellales</taxon>
        <taxon>Silvanigrellaceae</taxon>
        <taxon>Fluviispira</taxon>
    </lineage>
</organism>
<evidence type="ECO:0000313" key="7">
    <source>
        <dbReference type="EMBL" id="BBH53803.1"/>
    </source>
</evidence>
<dbReference type="InterPro" id="IPR005467">
    <property type="entry name" value="His_kinase_dom"/>
</dbReference>
<dbReference type="PROSITE" id="PS50113">
    <property type="entry name" value="PAC"/>
    <property type="match status" value="2"/>
</dbReference>
<dbReference type="OrthoDB" id="315417at2"/>
<evidence type="ECO:0000256" key="2">
    <source>
        <dbReference type="ARBA" id="ARBA00012438"/>
    </source>
</evidence>
<dbReference type="SMART" id="SM00387">
    <property type="entry name" value="HATPase_c"/>
    <property type="match status" value="1"/>
</dbReference>
<dbReference type="InterPro" id="IPR036890">
    <property type="entry name" value="HATPase_C_sf"/>
</dbReference>
<dbReference type="InterPro" id="IPR035965">
    <property type="entry name" value="PAS-like_dom_sf"/>
</dbReference>
<evidence type="ECO:0000259" key="6">
    <source>
        <dbReference type="PROSITE" id="PS50113"/>
    </source>
</evidence>
<dbReference type="CDD" id="cd00082">
    <property type="entry name" value="HisKA"/>
    <property type="match status" value="1"/>
</dbReference>
<dbReference type="GO" id="GO:0000155">
    <property type="term" value="F:phosphorelay sensor kinase activity"/>
    <property type="evidence" value="ECO:0007669"/>
    <property type="project" value="InterPro"/>
</dbReference>
<evidence type="ECO:0000256" key="1">
    <source>
        <dbReference type="ARBA" id="ARBA00000085"/>
    </source>
</evidence>
<dbReference type="InterPro" id="IPR000014">
    <property type="entry name" value="PAS"/>
</dbReference>
<dbReference type="CDD" id="cd00130">
    <property type="entry name" value="PAS"/>
    <property type="match status" value="1"/>
</dbReference>
<dbReference type="AlphaFoldDB" id="A0A4P2VKH5"/>
<feature type="domain" description="PAC" evidence="6">
    <location>
        <begin position="366"/>
        <end position="418"/>
    </location>
</feature>
<dbReference type="Pfam" id="PF08447">
    <property type="entry name" value="PAS_3"/>
    <property type="match status" value="1"/>
</dbReference>
<dbReference type="Pfam" id="PF01590">
    <property type="entry name" value="GAF"/>
    <property type="match status" value="1"/>
</dbReference>
<feature type="domain" description="PAS" evidence="5">
    <location>
        <begin position="170"/>
        <end position="242"/>
    </location>
</feature>
<dbReference type="InterPro" id="IPR004358">
    <property type="entry name" value="Sig_transdc_His_kin-like_C"/>
</dbReference>
<dbReference type="SMART" id="SM00086">
    <property type="entry name" value="PAC"/>
    <property type="match status" value="2"/>
</dbReference>
<feature type="domain" description="Histidine kinase" evidence="4">
    <location>
        <begin position="431"/>
        <end position="647"/>
    </location>
</feature>
<dbReference type="Pfam" id="PF00512">
    <property type="entry name" value="HisKA"/>
    <property type="match status" value="1"/>
</dbReference>
<dbReference type="PANTHER" id="PTHR43065">
    <property type="entry name" value="SENSOR HISTIDINE KINASE"/>
    <property type="match status" value="1"/>
</dbReference>
<dbReference type="SUPFAM" id="SSF47384">
    <property type="entry name" value="Homodimeric domain of signal transducing histidine kinase"/>
    <property type="match status" value="1"/>
</dbReference>
<dbReference type="SUPFAM" id="SSF55874">
    <property type="entry name" value="ATPase domain of HSP90 chaperone/DNA topoisomerase II/histidine kinase"/>
    <property type="match status" value="1"/>
</dbReference>
<dbReference type="InterPro" id="IPR013655">
    <property type="entry name" value="PAS_fold_3"/>
</dbReference>
<dbReference type="SMART" id="SM00091">
    <property type="entry name" value="PAS"/>
    <property type="match status" value="2"/>
</dbReference>
<evidence type="ECO:0000256" key="3">
    <source>
        <dbReference type="ARBA" id="ARBA00022553"/>
    </source>
</evidence>
<name>A0A4P2VKH5_FLUSA</name>
<dbReference type="Pfam" id="PF13426">
    <property type="entry name" value="PAS_9"/>
    <property type="match status" value="1"/>
</dbReference>
<dbReference type="Gene3D" id="3.30.450.40">
    <property type="match status" value="1"/>
</dbReference>
<evidence type="ECO:0000313" key="8">
    <source>
        <dbReference type="Proteomes" id="UP000291236"/>
    </source>
</evidence>
<comment type="catalytic activity">
    <reaction evidence="1">
        <text>ATP + protein L-histidine = ADP + protein N-phospho-L-histidine.</text>
        <dbReference type="EC" id="2.7.13.3"/>
    </reaction>
</comment>
<dbReference type="EC" id="2.7.13.3" evidence="2"/>
<evidence type="ECO:0000259" key="5">
    <source>
        <dbReference type="PROSITE" id="PS50112"/>
    </source>
</evidence>
<dbReference type="InterPro" id="IPR001610">
    <property type="entry name" value="PAC"/>
</dbReference>
<dbReference type="Pfam" id="PF02518">
    <property type="entry name" value="HATPase_c"/>
    <property type="match status" value="1"/>
</dbReference>
<dbReference type="InterPro" id="IPR029016">
    <property type="entry name" value="GAF-like_dom_sf"/>
</dbReference>
<feature type="domain" description="PAS" evidence="5">
    <location>
        <begin position="294"/>
        <end position="351"/>
    </location>
</feature>
<proteinExistence type="predicted"/>
<dbReference type="SUPFAM" id="SSF55785">
    <property type="entry name" value="PYP-like sensor domain (PAS domain)"/>
    <property type="match status" value="2"/>
</dbReference>
<feature type="domain" description="PAC" evidence="6">
    <location>
        <begin position="245"/>
        <end position="297"/>
    </location>
</feature>
<dbReference type="Gene3D" id="2.10.70.100">
    <property type="match status" value="1"/>
</dbReference>
<reference evidence="7 8" key="1">
    <citation type="submission" date="2018-12" db="EMBL/GenBank/DDBJ databases">
        <title>Rubrispira sanarue gen. nov., sp., nov., a member of the order Silvanigrellales, isolated from a brackish lake in Hamamatsu Japan.</title>
        <authorList>
            <person name="Maejima Y."/>
            <person name="Iino T."/>
            <person name="Muraguchi Y."/>
            <person name="Fukuda K."/>
            <person name="Nojiri H."/>
            <person name="Ohkuma M."/>
            <person name="Moriuchi R."/>
            <person name="Dohra H."/>
            <person name="Kimbara K."/>
            <person name="Shintani M."/>
        </authorList>
    </citation>
    <scope>NUCLEOTIDE SEQUENCE [LARGE SCALE GENOMIC DNA]</scope>
    <source>
        <strain evidence="7 8">RF1110005</strain>
    </source>
</reference>
<gene>
    <name evidence="7" type="ORF">JCM31447_22530</name>
</gene>
<dbReference type="Gene3D" id="1.10.287.130">
    <property type="match status" value="1"/>
</dbReference>
<dbReference type="SMART" id="SM00065">
    <property type="entry name" value="GAF"/>
    <property type="match status" value="1"/>
</dbReference>
<dbReference type="Gene3D" id="3.30.450.20">
    <property type="entry name" value="PAS domain"/>
    <property type="match status" value="2"/>
</dbReference>
<protein>
    <recommendedName>
        <fullName evidence="2">histidine kinase</fullName>
        <ecNumber evidence="2">2.7.13.3</ecNumber>
    </recommendedName>
</protein>
<dbReference type="KEGG" id="sbf:JCM31447_22530"/>
<dbReference type="PROSITE" id="PS50109">
    <property type="entry name" value="HIS_KIN"/>
    <property type="match status" value="1"/>
</dbReference>
<dbReference type="PRINTS" id="PR00344">
    <property type="entry name" value="BCTRLSENSOR"/>
</dbReference>
<dbReference type="SUPFAM" id="SSF55781">
    <property type="entry name" value="GAF domain-like"/>
    <property type="match status" value="1"/>
</dbReference>
<dbReference type="PROSITE" id="PS50112">
    <property type="entry name" value="PAS"/>
    <property type="match status" value="2"/>
</dbReference>
<dbReference type="RefSeq" id="WP_130610398.1">
    <property type="nucleotide sequence ID" value="NZ_AP019368.1"/>
</dbReference>
<dbReference type="NCBIfam" id="TIGR00229">
    <property type="entry name" value="sensory_box"/>
    <property type="match status" value="1"/>
</dbReference>
<sequence length="647" mass="73673">MQNNLLLNNEDARLEELYSLQILDSEVDEQIDAITEIAFYITQVPIVLVSLIDKDRQWFKSKIGIHVTETPREISFCAHTIQQKEIFIVENALIDERFKNNPLVKSDPNITFYAGVPLTTSKGFNIGTLCIIDTKTRSLEKQQILILKKLAKQIIVLFEQNKKNLELQTIENRLNLSLSTAKMGVWEWDFIDDVLIWDKSMYQLYEISEKDFSGAADAWGKILHPDDLKKSLGHVKNSIESKENIDYEFRVILPSKKIKYIQTKAHLILNSKGDPVKFYGINFDITKEKTSKIEADKLRYALNSSAIISATDANGIITFVNDKFSDTSLYSKEELIGKSHKIVNSGYHPKEFFSELWKTIKSGKIWQGEICNRKKNGNIYWVSSYIIPFKNDLNIIDQYISIRYEITEKKSAEKQLIQSAKMSSLGEMSSSIAHEIKNPLAIISGKASLLLAKIKNGNKIDQNDLEKKLEEIQNTCGRIARIIKGLSNFSRDSADDPFMKFKVSTIIENALAISNERLKDKLIEIFVTGDINCEISCRESQIAQVLLNLLNNSYDALENTTEKWVEINVKNDLENKKIIISVTDSGNGIDDKIKNNIMQPFFTTKELGKGTGLGLSISKEIVENHGGKFYLDSNNKNTKFILEFPFV</sequence>
<dbReference type="EMBL" id="AP019368">
    <property type="protein sequence ID" value="BBH53803.1"/>
    <property type="molecule type" value="Genomic_DNA"/>
</dbReference>
<dbReference type="InterPro" id="IPR003594">
    <property type="entry name" value="HATPase_dom"/>
</dbReference>
<accession>A0A4P2VKH5</accession>